<evidence type="ECO:0000313" key="4">
    <source>
        <dbReference type="Proteomes" id="UP001064971"/>
    </source>
</evidence>
<dbReference type="EMBL" id="AP026560">
    <property type="protein sequence ID" value="BDP41190.1"/>
    <property type="molecule type" value="Genomic_DNA"/>
</dbReference>
<protein>
    <recommendedName>
        <fullName evidence="5">YtxH domain-containing protein</fullName>
    </recommendedName>
</protein>
<keyword evidence="4" id="KW-1185">Reference proteome</keyword>
<feature type="coiled-coil region" evidence="1">
    <location>
        <begin position="34"/>
        <end position="61"/>
    </location>
</feature>
<evidence type="ECO:0008006" key="5">
    <source>
        <dbReference type="Google" id="ProtNLM"/>
    </source>
</evidence>
<sequence>MTTATRTTTDLKQAAQKARHEMEEQVTKAVMKQHAEMAAALTKQQKELQGLQSEVSTLTAALRKSRSSGGGFPWGLVLLAGGGYALYRTNPTVRQQIDGLLRRVNPGPEGNLTRAGDAVKSAASDVMQGQSPTTSLRAAGGEAQRAGEKIVGEVKDDLQGKS</sequence>
<organism evidence="3 4">
    <name type="scientific">Deinococcus aetherius</name>
    <dbReference type="NCBI Taxonomy" id="200252"/>
    <lineage>
        <taxon>Bacteria</taxon>
        <taxon>Thermotogati</taxon>
        <taxon>Deinococcota</taxon>
        <taxon>Deinococci</taxon>
        <taxon>Deinococcales</taxon>
        <taxon>Deinococcaceae</taxon>
        <taxon>Deinococcus</taxon>
    </lineage>
</organism>
<feature type="region of interest" description="Disordered" evidence="2">
    <location>
        <begin position="119"/>
        <end position="162"/>
    </location>
</feature>
<name>A0ABM8ABP5_9DEIO</name>
<feature type="compositionally biased region" description="Polar residues" evidence="2">
    <location>
        <begin position="1"/>
        <end position="11"/>
    </location>
</feature>
<accession>A0ABM8ABP5</accession>
<keyword evidence="1" id="KW-0175">Coiled coil</keyword>
<feature type="region of interest" description="Disordered" evidence="2">
    <location>
        <begin position="1"/>
        <end position="23"/>
    </location>
</feature>
<evidence type="ECO:0000256" key="1">
    <source>
        <dbReference type="SAM" id="Coils"/>
    </source>
</evidence>
<reference evidence="3" key="1">
    <citation type="submission" date="2022-07" db="EMBL/GenBank/DDBJ databases">
        <title>Complete Genome Sequence of the Radioresistant Bacterium Deinococcus aetherius ST0316, Isolated from the Air Dust collected in Lower Stratosphere above Japan.</title>
        <authorList>
            <person name="Satoh K."/>
            <person name="Hagiwara K."/>
            <person name="Katsumata K."/>
            <person name="Kubo A."/>
            <person name="Yokobori S."/>
            <person name="Yamagishi A."/>
            <person name="Oono Y."/>
            <person name="Narumi I."/>
        </authorList>
    </citation>
    <scope>NUCLEOTIDE SEQUENCE</scope>
    <source>
        <strain evidence="3">ST0316</strain>
    </source>
</reference>
<evidence type="ECO:0000313" key="3">
    <source>
        <dbReference type="EMBL" id="BDP41190.1"/>
    </source>
</evidence>
<proteinExistence type="predicted"/>
<feature type="compositionally biased region" description="Polar residues" evidence="2">
    <location>
        <begin position="127"/>
        <end position="136"/>
    </location>
</feature>
<dbReference type="RefSeq" id="WP_264776973.1">
    <property type="nucleotide sequence ID" value="NZ_AP026560.1"/>
</dbReference>
<gene>
    <name evidence="3" type="ORF">DAETH_11590</name>
</gene>
<evidence type="ECO:0000256" key="2">
    <source>
        <dbReference type="SAM" id="MobiDB-lite"/>
    </source>
</evidence>
<dbReference type="Proteomes" id="UP001064971">
    <property type="component" value="Chromosome"/>
</dbReference>
<feature type="compositionally biased region" description="Basic and acidic residues" evidence="2">
    <location>
        <begin position="145"/>
        <end position="162"/>
    </location>
</feature>